<name>A0A6A4BMY8_9STRA</name>
<evidence type="ECO:0000313" key="3">
    <source>
        <dbReference type="EMBL" id="KAE9274092.1"/>
    </source>
</evidence>
<keyword evidence="1" id="KW-0472">Membrane</keyword>
<evidence type="ECO:0000313" key="4">
    <source>
        <dbReference type="Proteomes" id="UP000429607"/>
    </source>
</evidence>
<keyword evidence="1" id="KW-1133">Transmembrane helix</keyword>
<proteinExistence type="predicted"/>
<dbReference type="EMBL" id="QXFV01005109">
    <property type="protein sequence ID" value="KAE8966306.1"/>
    <property type="molecule type" value="Genomic_DNA"/>
</dbReference>
<dbReference type="AlphaFoldDB" id="A0A6A4BMY8"/>
<feature type="transmembrane region" description="Helical" evidence="1">
    <location>
        <begin position="261"/>
        <end position="281"/>
    </location>
</feature>
<dbReference type="Proteomes" id="UP000429607">
    <property type="component" value="Unassembled WGS sequence"/>
</dbReference>
<accession>A0A6A4BMY8</accession>
<dbReference type="Proteomes" id="UP000434957">
    <property type="component" value="Unassembled WGS sequence"/>
</dbReference>
<reference evidence="3 5" key="1">
    <citation type="submission" date="2018-08" db="EMBL/GenBank/DDBJ databases">
        <title>Genomic investigation of the strawberry pathogen Phytophthora fragariae indicates pathogenicity is determined by transcriptional variation in three key races.</title>
        <authorList>
            <person name="Adams T.M."/>
            <person name="Armitage A.D."/>
            <person name="Sobczyk M.K."/>
            <person name="Bates H.J."/>
            <person name="Dunwell J.M."/>
            <person name="Nellist C.F."/>
            <person name="Harrison R.J."/>
        </authorList>
    </citation>
    <scope>NUCLEOTIDE SEQUENCE [LARGE SCALE GENOMIC DNA]</scope>
    <source>
        <strain evidence="2 4">SCRP249</strain>
        <strain evidence="3 5">SCRP333</strain>
    </source>
</reference>
<feature type="transmembrane region" description="Helical" evidence="1">
    <location>
        <begin position="117"/>
        <end position="138"/>
    </location>
</feature>
<feature type="transmembrane region" description="Helical" evidence="1">
    <location>
        <begin position="408"/>
        <end position="433"/>
    </location>
</feature>
<feature type="transmembrane region" description="Helical" evidence="1">
    <location>
        <begin position="144"/>
        <end position="161"/>
    </location>
</feature>
<evidence type="ECO:0000313" key="5">
    <source>
        <dbReference type="Proteomes" id="UP000434957"/>
    </source>
</evidence>
<feature type="transmembrane region" description="Helical" evidence="1">
    <location>
        <begin position="453"/>
        <end position="475"/>
    </location>
</feature>
<feature type="transmembrane region" description="Helical" evidence="1">
    <location>
        <begin position="40"/>
        <end position="67"/>
    </location>
</feature>
<feature type="transmembrane region" description="Helical" evidence="1">
    <location>
        <begin position="173"/>
        <end position="192"/>
    </location>
</feature>
<keyword evidence="1" id="KW-0812">Transmembrane</keyword>
<dbReference type="EMBL" id="QXFT01005132">
    <property type="protein sequence ID" value="KAE9274092.1"/>
    <property type="molecule type" value="Genomic_DNA"/>
</dbReference>
<evidence type="ECO:0000256" key="1">
    <source>
        <dbReference type="SAM" id="Phobius"/>
    </source>
</evidence>
<keyword evidence="5" id="KW-1185">Reference proteome</keyword>
<feature type="transmembrane region" description="Helical" evidence="1">
    <location>
        <begin position="79"/>
        <end position="96"/>
    </location>
</feature>
<gene>
    <name evidence="2" type="ORF">PR001_g28454</name>
    <name evidence="3" type="ORF">PR003_g29713</name>
</gene>
<organism evidence="3 5">
    <name type="scientific">Phytophthora rubi</name>
    <dbReference type="NCBI Taxonomy" id="129364"/>
    <lineage>
        <taxon>Eukaryota</taxon>
        <taxon>Sar</taxon>
        <taxon>Stramenopiles</taxon>
        <taxon>Oomycota</taxon>
        <taxon>Peronosporomycetes</taxon>
        <taxon>Peronosporales</taxon>
        <taxon>Peronosporaceae</taxon>
        <taxon>Phytophthora</taxon>
    </lineage>
</organism>
<comment type="caution">
    <text evidence="3">The sequence shown here is derived from an EMBL/GenBank/DDBJ whole genome shotgun (WGS) entry which is preliminary data.</text>
</comment>
<protein>
    <submittedName>
        <fullName evidence="3">Uncharacterized protein</fullName>
    </submittedName>
</protein>
<evidence type="ECO:0000313" key="2">
    <source>
        <dbReference type="EMBL" id="KAE8966306.1"/>
    </source>
</evidence>
<sequence>MGFKRRLLIQVWKSTQVKLHGCYSADRVQNLAKYARETSWVHAIAITVATPLPCLIVTLLIDIMPLAVPSDGIEANRLLFVREYYAFMVMTCIALHQFRKGVHVLPYPTKQVVRDSIVISALSVGTLYELVLLIGFPLPFMNLLAMPVWAALVTTALAVQWKGRIRTTPRAKQMLIGTLKLWLCEFLLMFIYPPYFYVFTAISNFSGKMAFGLLLPLLKLLMRNLFSRAVCHLGDETLSIVVFHADVFGSLNVAYCMQSSPLLWMTLAIMAIDIVFTGLSLREIDVARKELEALERRLEAANHMSSSGRRLTSLERVSKLIQQEREQEMPQTSLLIGVYPEPLAMYKATTIRALAVTNTQVQQPIHAVPTAIGMKRIYPEFRQIGEPSTRLSLIYSLKLRQLLYMAEFALLLNYVESIIPLVFSIYLVATYHLPNRNYYPIYDNMEQHQLLETLVSVMLYCLLQLLSLVFVIVMLKRMIGHSPIQQIAFVLQHQVDWVQMCLVFWLFYNVQGSLRHLGYDYSFKFAWLSGSTSTVAN</sequence>